<proteinExistence type="predicted"/>
<dbReference type="STRING" id="1210086.GCA_001613105_00202"/>
<gene>
    <name evidence="2" type="ORF">DFR76_101353</name>
</gene>
<dbReference type="SUPFAM" id="SSF53474">
    <property type="entry name" value="alpha/beta-Hydrolases"/>
    <property type="match status" value="1"/>
</dbReference>
<feature type="domain" description="AB hydrolase-1" evidence="1">
    <location>
        <begin position="96"/>
        <end position="318"/>
    </location>
</feature>
<dbReference type="EMBL" id="QQBC01000001">
    <property type="protein sequence ID" value="RDI68818.1"/>
    <property type="molecule type" value="Genomic_DNA"/>
</dbReference>
<dbReference type="InterPro" id="IPR050266">
    <property type="entry name" value="AB_hydrolase_sf"/>
</dbReference>
<dbReference type="InterPro" id="IPR000073">
    <property type="entry name" value="AB_hydrolase_1"/>
</dbReference>
<dbReference type="PANTHER" id="PTHR43798">
    <property type="entry name" value="MONOACYLGLYCEROL LIPASE"/>
    <property type="match status" value="1"/>
</dbReference>
<reference evidence="2 3" key="1">
    <citation type="submission" date="2018-07" db="EMBL/GenBank/DDBJ databases">
        <title>Genomic Encyclopedia of Type Strains, Phase IV (KMG-IV): sequencing the most valuable type-strain genomes for metagenomic binning, comparative biology and taxonomic classification.</title>
        <authorList>
            <person name="Goeker M."/>
        </authorList>
    </citation>
    <scope>NUCLEOTIDE SEQUENCE [LARGE SCALE GENOMIC DNA]</scope>
    <source>
        <strain evidence="2 3">DSM 44290</strain>
    </source>
</reference>
<comment type="caution">
    <text evidence="2">The sequence shown here is derived from an EMBL/GenBank/DDBJ whole genome shotgun (WGS) entry which is preliminary data.</text>
</comment>
<evidence type="ECO:0000313" key="2">
    <source>
        <dbReference type="EMBL" id="RDI68818.1"/>
    </source>
</evidence>
<dbReference type="Pfam" id="PF00561">
    <property type="entry name" value="Abhydrolase_1"/>
    <property type="match status" value="1"/>
</dbReference>
<dbReference type="GO" id="GO:0003824">
    <property type="term" value="F:catalytic activity"/>
    <property type="evidence" value="ECO:0007669"/>
    <property type="project" value="UniProtKB-ARBA"/>
</dbReference>
<dbReference type="AlphaFoldDB" id="A0A370IDM7"/>
<evidence type="ECO:0000313" key="3">
    <source>
        <dbReference type="Proteomes" id="UP000254869"/>
    </source>
</evidence>
<evidence type="ECO:0000259" key="1">
    <source>
        <dbReference type="Pfam" id="PF00561"/>
    </source>
</evidence>
<accession>A0A370IDM7</accession>
<dbReference type="Gene3D" id="3.40.50.1820">
    <property type="entry name" value="alpha/beta hydrolase"/>
    <property type="match status" value="1"/>
</dbReference>
<dbReference type="GO" id="GO:0016020">
    <property type="term" value="C:membrane"/>
    <property type="evidence" value="ECO:0007669"/>
    <property type="project" value="TreeGrafter"/>
</dbReference>
<dbReference type="InterPro" id="IPR029058">
    <property type="entry name" value="AB_hydrolase_fold"/>
</dbReference>
<sequence length="334" mass="36313">MPDGPDISPPSTTTRRMFRTIPSAFFSNAATSIRAGSGSPFLTKVTETDFTAARLPQRITPLPRSMLTNTANVGPHRHNERVTDVNVHRFGPADGPLVLALHGLTGHGRRWAALAEEHLPELRIIAPDLRGHGRSSALPPWTLEAVAEDLVPLLDGEPALVVGHSFGGATALHLAHRHPELVRGLVLLDPAMGMDPTDMFEIARSILDHPDYADVEAARHDKLETAWAEVESRLLDAELAEHLTPTDSGRVAWRISLPAIISYWGQLAREIVLPPAELPTVLVHATKSPILTPQLRAALAEHLGDRLTIHEFDCDHMVSQARPAETAAVIRAAL</sequence>
<dbReference type="Proteomes" id="UP000254869">
    <property type="component" value="Unassembled WGS sequence"/>
</dbReference>
<name>A0A370IDM7_9NOCA</name>
<organism evidence="2 3">
    <name type="scientific">Nocardia pseudobrasiliensis</name>
    <dbReference type="NCBI Taxonomy" id="45979"/>
    <lineage>
        <taxon>Bacteria</taxon>
        <taxon>Bacillati</taxon>
        <taxon>Actinomycetota</taxon>
        <taxon>Actinomycetes</taxon>
        <taxon>Mycobacteriales</taxon>
        <taxon>Nocardiaceae</taxon>
        <taxon>Nocardia</taxon>
    </lineage>
</organism>
<protein>
    <submittedName>
        <fullName evidence="2">Lipase</fullName>
    </submittedName>
</protein>
<dbReference type="PANTHER" id="PTHR43798:SF33">
    <property type="entry name" value="HYDROLASE, PUTATIVE (AFU_ORTHOLOGUE AFUA_2G14860)-RELATED"/>
    <property type="match status" value="1"/>
</dbReference>
<keyword evidence="3" id="KW-1185">Reference proteome</keyword>